<dbReference type="PANTHER" id="PTHR34136">
    <property type="match status" value="1"/>
</dbReference>
<dbReference type="Proteomes" id="UP000017127">
    <property type="component" value="Unassembled WGS sequence"/>
</dbReference>
<dbReference type="SUPFAM" id="SSF160246">
    <property type="entry name" value="EspE N-terminal domain-like"/>
    <property type="match status" value="2"/>
</dbReference>
<keyword evidence="2 3" id="KW-0808">Transferase</keyword>
<organism evidence="3 4">
    <name type="scientific">Lyngbya aestuarii BL J</name>
    <dbReference type="NCBI Taxonomy" id="1348334"/>
    <lineage>
        <taxon>Bacteria</taxon>
        <taxon>Bacillati</taxon>
        <taxon>Cyanobacteriota</taxon>
        <taxon>Cyanophyceae</taxon>
        <taxon>Oscillatoriophycideae</taxon>
        <taxon>Oscillatoriales</taxon>
        <taxon>Microcoleaceae</taxon>
        <taxon>Lyngbya</taxon>
    </lineage>
</organism>
<sequence>MAQHRGKIKAVMLGVGAVFPLYAGQHTRAPLWVRESGLEWFYRLVQEPNRLWKRYSQTIPPFVWLATKQLLIESQQDQLSSRLPMYRPVGQTLIEAGLLSTEQVRMILHTQAEGKKQRFGDILAQQNWLKPETVDFFAEEIPRLAIQQQKKPIGYYLKSAALLNDDQIQTILTQQQDTRLRFGELAVQAGWIKPETINLLLEYIAPRRHDSYEDYDYNLLAEQDSQPSICRS</sequence>
<dbReference type="EMBL" id="AUZM01000110">
    <property type="protein sequence ID" value="ERT04259.1"/>
    <property type="molecule type" value="Genomic_DNA"/>
</dbReference>
<proteinExistence type="predicted"/>
<dbReference type="Pfam" id="PF03808">
    <property type="entry name" value="Glyco_tran_WecG"/>
    <property type="match status" value="1"/>
</dbReference>
<dbReference type="InterPro" id="IPR037257">
    <property type="entry name" value="T2SS_E_N_sf"/>
</dbReference>
<keyword evidence="1" id="KW-0328">Glycosyltransferase</keyword>
<keyword evidence="4" id="KW-1185">Reference proteome</keyword>
<name>U7Q8W0_9CYAN</name>
<evidence type="ECO:0000256" key="2">
    <source>
        <dbReference type="ARBA" id="ARBA00022679"/>
    </source>
</evidence>
<evidence type="ECO:0000313" key="4">
    <source>
        <dbReference type="Proteomes" id="UP000017127"/>
    </source>
</evidence>
<dbReference type="InterPro" id="IPR004629">
    <property type="entry name" value="WecG_TagA_CpsF"/>
</dbReference>
<reference evidence="3 4" key="1">
    <citation type="journal article" date="2013" name="Front. Microbiol.">
        <title>Comparative genomic analyses of the cyanobacterium, Lyngbya aestuarii BL J, a powerful hydrogen producer.</title>
        <authorList>
            <person name="Kothari A."/>
            <person name="Vaughn M."/>
            <person name="Garcia-Pichel F."/>
        </authorList>
    </citation>
    <scope>NUCLEOTIDE SEQUENCE [LARGE SCALE GENOMIC DNA]</scope>
    <source>
        <strain evidence="3 4">BL J</strain>
    </source>
</reference>
<comment type="caution">
    <text evidence="3">The sequence shown here is derived from an EMBL/GenBank/DDBJ whole genome shotgun (WGS) entry which is preliminary data.</text>
</comment>
<gene>
    <name evidence="3" type="ORF">M595_5805</name>
</gene>
<dbReference type="PATRIC" id="fig|1348334.3.peg.5569"/>
<dbReference type="PANTHER" id="PTHR34136:SF1">
    <property type="entry name" value="UDP-N-ACETYL-D-MANNOSAMINURONIC ACID TRANSFERASE"/>
    <property type="match status" value="1"/>
</dbReference>
<evidence type="ECO:0000313" key="3">
    <source>
        <dbReference type="EMBL" id="ERT04259.1"/>
    </source>
</evidence>
<protein>
    <submittedName>
        <fullName evidence="3">Glycosyl transferase WecB/TagA/CpsF family protein</fullName>
    </submittedName>
</protein>
<accession>U7Q8W0</accession>
<dbReference type="GO" id="GO:0016758">
    <property type="term" value="F:hexosyltransferase activity"/>
    <property type="evidence" value="ECO:0007669"/>
    <property type="project" value="TreeGrafter"/>
</dbReference>
<evidence type="ECO:0000256" key="1">
    <source>
        <dbReference type="ARBA" id="ARBA00022676"/>
    </source>
</evidence>
<dbReference type="AlphaFoldDB" id="U7Q8W0"/>